<organism evidence="1 2">
    <name type="scientific">Solea senegalensis</name>
    <name type="common">Senegalese sole</name>
    <dbReference type="NCBI Taxonomy" id="28829"/>
    <lineage>
        <taxon>Eukaryota</taxon>
        <taxon>Metazoa</taxon>
        <taxon>Chordata</taxon>
        <taxon>Craniata</taxon>
        <taxon>Vertebrata</taxon>
        <taxon>Euteleostomi</taxon>
        <taxon>Actinopterygii</taxon>
        <taxon>Neopterygii</taxon>
        <taxon>Teleostei</taxon>
        <taxon>Neoteleostei</taxon>
        <taxon>Acanthomorphata</taxon>
        <taxon>Carangaria</taxon>
        <taxon>Pleuronectiformes</taxon>
        <taxon>Pleuronectoidei</taxon>
        <taxon>Soleidae</taxon>
        <taxon>Solea</taxon>
    </lineage>
</organism>
<evidence type="ECO:0000313" key="2">
    <source>
        <dbReference type="Proteomes" id="UP000693946"/>
    </source>
</evidence>
<name>A0AAV6PLR3_SOLSE</name>
<dbReference type="EMBL" id="JAGKHQ010000601">
    <property type="protein sequence ID" value="KAG7466718.1"/>
    <property type="molecule type" value="Genomic_DNA"/>
</dbReference>
<protein>
    <submittedName>
        <fullName evidence="1">Uncharacterized protein</fullName>
    </submittedName>
</protein>
<reference evidence="1 2" key="1">
    <citation type="journal article" date="2021" name="Sci. Rep.">
        <title>Chromosome anchoring in Senegalese sole (Solea senegalensis) reveals sex-associated markers and genome rearrangements in flatfish.</title>
        <authorList>
            <person name="Guerrero-Cozar I."/>
            <person name="Gomez-Garrido J."/>
            <person name="Berbel C."/>
            <person name="Martinez-Blanch J.F."/>
            <person name="Alioto T."/>
            <person name="Claros M.G."/>
            <person name="Gagnaire P.A."/>
            <person name="Manchado M."/>
        </authorList>
    </citation>
    <scope>NUCLEOTIDE SEQUENCE [LARGE SCALE GENOMIC DNA]</scope>
    <source>
        <strain evidence="1">Sse05_10M</strain>
    </source>
</reference>
<dbReference type="Proteomes" id="UP000693946">
    <property type="component" value="Unassembled WGS sequence"/>
</dbReference>
<evidence type="ECO:0000313" key="1">
    <source>
        <dbReference type="EMBL" id="KAG7466718.1"/>
    </source>
</evidence>
<dbReference type="AlphaFoldDB" id="A0AAV6PLR3"/>
<sequence length="184" mass="21620">MFLGLREGICGRLKWMDIGQMDTWGHRRTDGLVAVATARQSPACPQVIPAALIRDLWNQTSALINKLPKEENSSRRKRLLPKFCTRCPTHAIGWLEVREVIDMYQRSVFSRDFIQKLLPLHYEDLLFRLQFTLQHCVSSVKPSKWFKLIKKLERKMKKRRHESALKAVGEFTYVLRWIDELANI</sequence>
<accession>A0AAV6PLR3</accession>
<gene>
    <name evidence="1" type="ORF">JOB18_020614</name>
</gene>
<keyword evidence="2" id="KW-1185">Reference proteome</keyword>
<comment type="caution">
    <text evidence="1">The sequence shown here is derived from an EMBL/GenBank/DDBJ whole genome shotgun (WGS) entry which is preliminary data.</text>
</comment>
<proteinExistence type="predicted"/>